<dbReference type="GeneID" id="120259579"/>
<keyword evidence="7" id="KW-1185">Reference proteome</keyword>
<protein>
    <submittedName>
        <fullName evidence="8">AAA-ATPase At2g46620</fullName>
    </submittedName>
</protein>
<comment type="catalytic activity">
    <reaction evidence="4">
        <text>ATP + H2O = ADP + phosphate + H(+)</text>
        <dbReference type="Rhea" id="RHEA:13065"/>
        <dbReference type="ChEBI" id="CHEBI:15377"/>
        <dbReference type="ChEBI" id="CHEBI:15378"/>
        <dbReference type="ChEBI" id="CHEBI:30616"/>
        <dbReference type="ChEBI" id="CHEBI:43474"/>
        <dbReference type="ChEBI" id="CHEBI:456216"/>
    </reaction>
</comment>
<dbReference type="Proteomes" id="UP001515500">
    <property type="component" value="Chromosome 4"/>
</dbReference>
<feature type="transmembrane region" description="Helical" evidence="5">
    <location>
        <begin position="12"/>
        <end position="36"/>
    </location>
</feature>
<evidence type="ECO:0000313" key="7">
    <source>
        <dbReference type="Proteomes" id="UP001515500"/>
    </source>
</evidence>
<dbReference type="Gene3D" id="6.10.280.40">
    <property type="match status" value="1"/>
</dbReference>
<evidence type="ECO:0000256" key="4">
    <source>
        <dbReference type="ARBA" id="ARBA00049360"/>
    </source>
</evidence>
<keyword evidence="5" id="KW-0812">Transmembrane</keyword>
<evidence type="ECO:0000256" key="5">
    <source>
        <dbReference type="SAM" id="Phobius"/>
    </source>
</evidence>
<evidence type="ECO:0000256" key="1">
    <source>
        <dbReference type="ARBA" id="ARBA00001946"/>
    </source>
</evidence>
<dbReference type="PANTHER" id="PTHR23070">
    <property type="entry name" value="BCS1 AAA-TYPE ATPASE"/>
    <property type="match status" value="1"/>
</dbReference>
<dbReference type="AlphaFoldDB" id="A0AB40B816"/>
<evidence type="ECO:0000259" key="6">
    <source>
        <dbReference type="SMART" id="SM00382"/>
    </source>
</evidence>
<evidence type="ECO:0000313" key="8">
    <source>
        <dbReference type="RefSeq" id="XP_039123148.1"/>
    </source>
</evidence>
<keyword evidence="5" id="KW-1133">Transmembrane helix</keyword>
<name>A0AB40B816_DIOCR</name>
<proteinExistence type="inferred from homology"/>
<dbReference type="GO" id="GO:0006950">
    <property type="term" value="P:response to stress"/>
    <property type="evidence" value="ECO:0007669"/>
    <property type="project" value="UniProtKB-ARBA"/>
</dbReference>
<gene>
    <name evidence="8" type="primary">LOC120259579</name>
</gene>
<accession>A0AB40B816</accession>
<dbReference type="InterPro" id="IPR025753">
    <property type="entry name" value="AAA_N_dom"/>
</dbReference>
<dbReference type="Pfam" id="PF25568">
    <property type="entry name" value="AAA_lid_At3g28540"/>
    <property type="match status" value="1"/>
</dbReference>
<evidence type="ECO:0000256" key="2">
    <source>
        <dbReference type="ARBA" id="ARBA00007448"/>
    </source>
</evidence>
<dbReference type="GO" id="GO:0016887">
    <property type="term" value="F:ATP hydrolysis activity"/>
    <property type="evidence" value="ECO:0007669"/>
    <property type="project" value="InterPro"/>
</dbReference>
<dbReference type="InterPro" id="IPR027417">
    <property type="entry name" value="P-loop_NTPase"/>
</dbReference>
<reference evidence="8" key="1">
    <citation type="submission" date="2025-08" db="UniProtKB">
        <authorList>
            <consortium name="RefSeq"/>
        </authorList>
    </citation>
    <scope>IDENTIFICATION</scope>
</reference>
<sequence length="498" mass="55430">MKPLLLQPSLYSILHVIIFLLLLRLFFSFKSLLYLLSRLWRCLEDQTQVYQYFSIPRFSSDGFHENHLFRKAFSYISALPSLQDSDSITLYSSSRNDFHLHLTSPGHSVSDHYLGARLSWSYESSPDQRFILKLRRQDRHRVLLPYLQQVETLADEIELRRREIKLFTHVSNGWKSVPFTHPATLDTVAMDADVKSRVKSDLESFIKGRAYYHRLGRVWRRSYLLHGPPGTGKSSFAAAMAKFLCYDIYDFDLSRFSDVSEMRAFLLQTTPRSVILVEDLDLHLSEEKHTMALSGVLNFMDGVFSCCGEERVMVVTMTAPPKDSAVLRPGRVDVHVHFPLCDFGAFKTLASSYLGLKDHKLYPQVEEVFQSGARLSPAEVGEIMLANRASPSRALKSVINALQQSSSCSSSAVTSGRLTTSATRRVSDAEAPVSGELACGAGNGLGFGKDATLREFRKLYGFIKRSGSKKEGVLTVEAAAAAAAAASAAAANAGDKDA</sequence>
<dbReference type="GO" id="GO:0005524">
    <property type="term" value="F:ATP binding"/>
    <property type="evidence" value="ECO:0007669"/>
    <property type="project" value="InterPro"/>
</dbReference>
<dbReference type="SUPFAM" id="SSF52540">
    <property type="entry name" value="P-loop containing nucleoside triphosphate hydrolases"/>
    <property type="match status" value="1"/>
</dbReference>
<dbReference type="InterPro" id="IPR003593">
    <property type="entry name" value="AAA+_ATPase"/>
</dbReference>
<dbReference type="SMART" id="SM00382">
    <property type="entry name" value="AAA"/>
    <property type="match status" value="1"/>
</dbReference>
<dbReference type="Gene3D" id="3.40.50.300">
    <property type="entry name" value="P-loop containing nucleotide triphosphate hydrolases"/>
    <property type="match status" value="1"/>
</dbReference>
<dbReference type="InterPro" id="IPR003959">
    <property type="entry name" value="ATPase_AAA_core"/>
</dbReference>
<dbReference type="Pfam" id="PF14363">
    <property type="entry name" value="AAA_assoc"/>
    <property type="match status" value="1"/>
</dbReference>
<feature type="domain" description="AAA+ ATPase" evidence="6">
    <location>
        <begin position="219"/>
        <end position="342"/>
    </location>
</feature>
<comment type="cofactor">
    <cofactor evidence="1">
        <name>Mg(2+)</name>
        <dbReference type="ChEBI" id="CHEBI:18420"/>
    </cofactor>
</comment>
<keyword evidence="3" id="KW-0460">Magnesium</keyword>
<comment type="similarity">
    <text evidence="2">Belongs to the AAA ATPase family. BCS1 subfamily.</text>
</comment>
<evidence type="ECO:0000256" key="3">
    <source>
        <dbReference type="ARBA" id="ARBA00022842"/>
    </source>
</evidence>
<keyword evidence="5" id="KW-0472">Membrane</keyword>
<dbReference type="RefSeq" id="XP_039123148.1">
    <property type="nucleotide sequence ID" value="XM_039267214.1"/>
</dbReference>
<dbReference type="InterPro" id="IPR058017">
    <property type="entry name" value="At3g28540-like_C"/>
</dbReference>
<organism evidence="7 8">
    <name type="scientific">Dioscorea cayennensis subsp. rotundata</name>
    <name type="common">White Guinea yam</name>
    <name type="synonym">Dioscorea rotundata</name>
    <dbReference type="NCBI Taxonomy" id="55577"/>
    <lineage>
        <taxon>Eukaryota</taxon>
        <taxon>Viridiplantae</taxon>
        <taxon>Streptophyta</taxon>
        <taxon>Embryophyta</taxon>
        <taxon>Tracheophyta</taxon>
        <taxon>Spermatophyta</taxon>
        <taxon>Magnoliopsida</taxon>
        <taxon>Liliopsida</taxon>
        <taxon>Dioscoreales</taxon>
        <taxon>Dioscoreaceae</taxon>
        <taxon>Dioscorea</taxon>
    </lineage>
</organism>
<dbReference type="Pfam" id="PF00004">
    <property type="entry name" value="AAA"/>
    <property type="match status" value="1"/>
</dbReference>
<dbReference type="InterPro" id="IPR050747">
    <property type="entry name" value="Mitochondrial_chaperone_BCS1"/>
</dbReference>